<feature type="non-terminal residue" evidence="5">
    <location>
        <position position="1"/>
    </location>
</feature>
<feature type="domain" description="HTH araC/xylS-type" evidence="4">
    <location>
        <begin position="85"/>
        <end position="179"/>
    </location>
</feature>
<dbReference type="PANTHER" id="PTHR47504:SF5">
    <property type="entry name" value="RIGHT ORIGIN-BINDING PROTEIN"/>
    <property type="match status" value="1"/>
</dbReference>
<dbReference type="PROSITE" id="PS01124">
    <property type="entry name" value="HTH_ARAC_FAMILY_2"/>
    <property type="match status" value="1"/>
</dbReference>
<dbReference type="InterPro" id="IPR050959">
    <property type="entry name" value="MarA-like"/>
</dbReference>
<protein>
    <submittedName>
        <fullName evidence="5">Virulence regulon transcriptional activator VirF</fullName>
    </submittedName>
</protein>
<dbReference type="EMBL" id="SNRY01002050">
    <property type="protein sequence ID" value="KAA6327089.1"/>
    <property type="molecule type" value="Genomic_DNA"/>
</dbReference>
<name>A0A5J4R084_9ZZZZ</name>
<dbReference type="SMART" id="SM00342">
    <property type="entry name" value="HTH_ARAC"/>
    <property type="match status" value="1"/>
</dbReference>
<keyword evidence="1" id="KW-0805">Transcription regulation</keyword>
<accession>A0A5J4R084</accession>
<dbReference type="PANTHER" id="PTHR47504">
    <property type="entry name" value="RIGHT ORIGIN-BINDING PROTEIN"/>
    <property type="match status" value="1"/>
</dbReference>
<evidence type="ECO:0000256" key="3">
    <source>
        <dbReference type="ARBA" id="ARBA00023163"/>
    </source>
</evidence>
<dbReference type="InterPro" id="IPR009057">
    <property type="entry name" value="Homeodomain-like_sf"/>
</dbReference>
<dbReference type="InterPro" id="IPR018060">
    <property type="entry name" value="HTH_AraC"/>
</dbReference>
<dbReference type="Pfam" id="PF12833">
    <property type="entry name" value="HTH_18"/>
    <property type="match status" value="1"/>
</dbReference>
<keyword evidence="3" id="KW-0804">Transcription</keyword>
<dbReference type="GO" id="GO:0003700">
    <property type="term" value="F:DNA-binding transcription factor activity"/>
    <property type="evidence" value="ECO:0007669"/>
    <property type="project" value="InterPro"/>
</dbReference>
<dbReference type="Gene3D" id="1.10.10.60">
    <property type="entry name" value="Homeodomain-like"/>
    <property type="match status" value="1"/>
</dbReference>
<dbReference type="AlphaFoldDB" id="A0A5J4R084"/>
<gene>
    <name evidence="5" type="ORF">EZS27_023888</name>
</gene>
<evidence type="ECO:0000256" key="1">
    <source>
        <dbReference type="ARBA" id="ARBA00023015"/>
    </source>
</evidence>
<sequence length="179" mass="21156">SFKKPRMSIFQGSVKSNRKKISLCKLPIRPDIISLFESMTTYFDSSIQPSDELLKLKMTEGMYVLLNMDKSFYSSLFDFTEPWKIDILGFLNENYMYEFSMEEIARYTGRSLASFKRDFSKISDLSPQKWLIKKRLEVAHEKLQERGKKISDVYVDVGFKNLTHFYYAYKKQYGYSPAK</sequence>
<comment type="caution">
    <text evidence="5">The sequence shown here is derived from an EMBL/GenBank/DDBJ whole genome shotgun (WGS) entry which is preliminary data.</text>
</comment>
<evidence type="ECO:0000313" key="5">
    <source>
        <dbReference type="EMBL" id="KAA6327089.1"/>
    </source>
</evidence>
<dbReference type="SUPFAM" id="SSF46689">
    <property type="entry name" value="Homeodomain-like"/>
    <property type="match status" value="1"/>
</dbReference>
<organism evidence="5">
    <name type="scientific">termite gut metagenome</name>
    <dbReference type="NCBI Taxonomy" id="433724"/>
    <lineage>
        <taxon>unclassified sequences</taxon>
        <taxon>metagenomes</taxon>
        <taxon>organismal metagenomes</taxon>
    </lineage>
</organism>
<keyword evidence="2" id="KW-0238">DNA-binding</keyword>
<evidence type="ECO:0000259" key="4">
    <source>
        <dbReference type="PROSITE" id="PS01124"/>
    </source>
</evidence>
<dbReference type="GO" id="GO:0043565">
    <property type="term" value="F:sequence-specific DNA binding"/>
    <property type="evidence" value="ECO:0007669"/>
    <property type="project" value="InterPro"/>
</dbReference>
<proteinExistence type="predicted"/>
<evidence type="ECO:0000256" key="2">
    <source>
        <dbReference type="ARBA" id="ARBA00023125"/>
    </source>
</evidence>
<reference evidence="5" key="1">
    <citation type="submission" date="2019-03" db="EMBL/GenBank/DDBJ databases">
        <title>Single cell metagenomics reveals metabolic interactions within the superorganism composed of flagellate Streblomastix strix and complex community of Bacteroidetes bacteria on its surface.</title>
        <authorList>
            <person name="Treitli S.C."/>
            <person name="Kolisko M."/>
            <person name="Husnik F."/>
            <person name="Keeling P."/>
            <person name="Hampl V."/>
        </authorList>
    </citation>
    <scope>NUCLEOTIDE SEQUENCE</scope>
    <source>
        <strain evidence="5">STM</strain>
    </source>
</reference>